<dbReference type="InterPro" id="IPR025724">
    <property type="entry name" value="GAG-pre-integrase_dom"/>
</dbReference>
<dbReference type="AlphaFoldDB" id="A0A371EDB0"/>
<evidence type="ECO:0000313" key="2">
    <source>
        <dbReference type="EMBL" id="RDX64006.1"/>
    </source>
</evidence>
<sequence>MMRERSMFQDLRPKTIGWVTFGGNKKGLKHNLLSISQLYGSGYDVSFNKKECIVKNQNCSQIFSVKRQNNLYKINLTNLTNQNVTCLVSINNYQWTWHKKLGHASLRLISKLKTHNLVRGLPSHVYKNNILCDSYQKKKQFRGSFESKNIVSTIRPLELLHIDMFGPTKIASLSGKHYGLVVVDDYSR</sequence>
<evidence type="ECO:0000313" key="3">
    <source>
        <dbReference type="Proteomes" id="UP000257109"/>
    </source>
</evidence>
<protein>
    <recommendedName>
        <fullName evidence="1">GAG-pre-integrase domain-containing protein</fullName>
    </recommendedName>
</protein>
<feature type="non-terminal residue" evidence="2">
    <location>
        <position position="1"/>
    </location>
</feature>
<dbReference type="OrthoDB" id="1716327at2759"/>
<feature type="domain" description="GAG-pre-integrase" evidence="1">
    <location>
        <begin position="70"/>
        <end position="140"/>
    </location>
</feature>
<keyword evidence="3" id="KW-1185">Reference proteome</keyword>
<comment type="caution">
    <text evidence="2">The sequence shown here is derived from an EMBL/GenBank/DDBJ whole genome shotgun (WGS) entry which is preliminary data.</text>
</comment>
<dbReference type="PANTHER" id="PTHR42648">
    <property type="entry name" value="TRANSPOSASE, PUTATIVE-RELATED"/>
    <property type="match status" value="1"/>
</dbReference>
<accession>A0A371EDB0</accession>
<dbReference type="EMBL" id="QJKJ01014596">
    <property type="protein sequence ID" value="RDX64006.1"/>
    <property type="molecule type" value="Genomic_DNA"/>
</dbReference>
<dbReference type="PANTHER" id="PTHR42648:SF21">
    <property type="entry name" value="CYSTEINE-RICH RLK (RECEPTOR-LIKE PROTEIN KINASE) 8"/>
    <property type="match status" value="1"/>
</dbReference>
<evidence type="ECO:0000259" key="1">
    <source>
        <dbReference type="Pfam" id="PF13976"/>
    </source>
</evidence>
<dbReference type="STRING" id="157652.A0A371EDB0"/>
<name>A0A371EDB0_MUCPR</name>
<dbReference type="Proteomes" id="UP000257109">
    <property type="component" value="Unassembled WGS sequence"/>
</dbReference>
<gene>
    <name evidence="2" type="ORF">CR513_57483</name>
</gene>
<dbReference type="InterPro" id="IPR039537">
    <property type="entry name" value="Retrotran_Ty1/copia-like"/>
</dbReference>
<organism evidence="2 3">
    <name type="scientific">Mucuna pruriens</name>
    <name type="common">Velvet bean</name>
    <name type="synonym">Dolichos pruriens</name>
    <dbReference type="NCBI Taxonomy" id="157652"/>
    <lineage>
        <taxon>Eukaryota</taxon>
        <taxon>Viridiplantae</taxon>
        <taxon>Streptophyta</taxon>
        <taxon>Embryophyta</taxon>
        <taxon>Tracheophyta</taxon>
        <taxon>Spermatophyta</taxon>
        <taxon>Magnoliopsida</taxon>
        <taxon>eudicotyledons</taxon>
        <taxon>Gunneridae</taxon>
        <taxon>Pentapetalae</taxon>
        <taxon>rosids</taxon>
        <taxon>fabids</taxon>
        <taxon>Fabales</taxon>
        <taxon>Fabaceae</taxon>
        <taxon>Papilionoideae</taxon>
        <taxon>50 kb inversion clade</taxon>
        <taxon>NPAAA clade</taxon>
        <taxon>indigoferoid/millettioid clade</taxon>
        <taxon>Phaseoleae</taxon>
        <taxon>Mucuna</taxon>
    </lineage>
</organism>
<dbReference type="Pfam" id="PF13976">
    <property type="entry name" value="gag_pre-integrs"/>
    <property type="match status" value="1"/>
</dbReference>
<reference evidence="2" key="1">
    <citation type="submission" date="2018-05" db="EMBL/GenBank/DDBJ databases">
        <title>Draft genome of Mucuna pruriens seed.</title>
        <authorList>
            <person name="Nnadi N.E."/>
            <person name="Vos R."/>
            <person name="Hasami M.H."/>
            <person name="Devisetty U.K."/>
            <person name="Aguiy J.C."/>
        </authorList>
    </citation>
    <scope>NUCLEOTIDE SEQUENCE [LARGE SCALE GENOMIC DNA]</scope>
    <source>
        <strain evidence="2">JCA_2017</strain>
    </source>
</reference>
<proteinExistence type="predicted"/>